<dbReference type="PROSITE" id="PS51118">
    <property type="entry name" value="HTH_HXLR"/>
    <property type="match status" value="1"/>
</dbReference>
<dbReference type="InterPro" id="IPR002577">
    <property type="entry name" value="HTH_HxlR"/>
</dbReference>
<dbReference type="EMBL" id="JAWDKB010000002">
    <property type="protein sequence ID" value="MDV0443227.1"/>
    <property type="molecule type" value="Genomic_DNA"/>
</dbReference>
<sequence>MKSEKKIIPSVTCPIFRAQKIISGKWKIYLLYLLSQGTKRFSDLYRETPGITQAMLSKQLRELEAAGIISRYVYPEIPPKVEYSLTELGQNFMPVLDELAKWSCTHLHPEEGEEKISGSA</sequence>
<dbReference type="CDD" id="cd00090">
    <property type="entry name" value="HTH_ARSR"/>
    <property type="match status" value="1"/>
</dbReference>
<keyword evidence="3" id="KW-0804">Transcription</keyword>
<accession>A0AAE4MDX5</accession>
<keyword evidence="2" id="KW-0238">DNA-binding</keyword>
<evidence type="ECO:0000313" key="5">
    <source>
        <dbReference type="EMBL" id="MDV0443227.1"/>
    </source>
</evidence>
<dbReference type="InterPro" id="IPR036390">
    <property type="entry name" value="WH_DNA-bd_sf"/>
</dbReference>
<dbReference type="InterPro" id="IPR011991">
    <property type="entry name" value="ArsR-like_HTH"/>
</dbReference>
<gene>
    <name evidence="5" type="primary">yybR</name>
    <name evidence="5" type="ORF">McpCs1_05950</name>
</gene>
<dbReference type="Gene3D" id="1.10.10.10">
    <property type="entry name" value="Winged helix-like DNA-binding domain superfamily/Winged helix DNA-binding domain"/>
    <property type="match status" value="1"/>
</dbReference>
<dbReference type="Proteomes" id="UP001283212">
    <property type="component" value="Unassembled WGS sequence"/>
</dbReference>
<dbReference type="Pfam" id="PF01638">
    <property type="entry name" value="HxlR"/>
    <property type="match status" value="1"/>
</dbReference>
<dbReference type="PANTHER" id="PTHR33204">
    <property type="entry name" value="TRANSCRIPTIONAL REGULATOR, MARR FAMILY"/>
    <property type="match status" value="1"/>
</dbReference>
<keyword evidence="1" id="KW-0805">Transcription regulation</keyword>
<evidence type="ECO:0000256" key="2">
    <source>
        <dbReference type="ARBA" id="ARBA00023125"/>
    </source>
</evidence>
<evidence type="ECO:0000256" key="3">
    <source>
        <dbReference type="ARBA" id="ARBA00023163"/>
    </source>
</evidence>
<feature type="domain" description="HTH hxlR-type" evidence="4">
    <location>
        <begin position="13"/>
        <end position="111"/>
    </location>
</feature>
<dbReference type="AlphaFoldDB" id="A0AAE4MDX5"/>
<dbReference type="GO" id="GO:0003677">
    <property type="term" value="F:DNA binding"/>
    <property type="evidence" value="ECO:0007669"/>
    <property type="project" value="UniProtKB-KW"/>
</dbReference>
<dbReference type="RefSeq" id="WP_338095756.1">
    <property type="nucleotide sequence ID" value="NZ_JAWDKB010000002.1"/>
</dbReference>
<dbReference type="SUPFAM" id="SSF46785">
    <property type="entry name" value="Winged helix' DNA-binding domain"/>
    <property type="match status" value="1"/>
</dbReference>
<proteinExistence type="predicted"/>
<protein>
    <submittedName>
        <fullName evidence="5">HTH-type transcriptional regulator YybR</fullName>
    </submittedName>
</protein>
<comment type="caution">
    <text evidence="5">The sequence shown here is derived from an EMBL/GenBank/DDBJ whole genome shotgun (WGS) entry which is preliminary data.</text>
</comment>
<evidence type="ECO:0000313" key="6">
    <source>
        <dbReference type="Proteomes" id="UP001283212"/>
    </source>
</evidence>
<dbReference type="InterPro" id="IPR036388">
    <property type="entry name" value="WH-like_DNA-bd_sf"/>
</dbReference>
<dbReference type="PANTHER" id="PTHR33204:SF29">
    <property type="entry name" value="TRANSCRIPTIONAL REGULATOR"/>
    <property type="match status" value="1"/>
</dbReference>
<reference evidence="5 6" key="1">
    <citation type="submission" date="2023-06" db="EMBL/GenBank/DDBJ databases">
        <title>Genome sequence of Methancorpusculaceae sp. Cs1.</title>
        <authorList>
            <person name="Protasov E."/>
            <person name="Platt K."/>
            <person name="Poehlein A."/>
            <person name="Daniel R."/>
            <person name="Brune A."/>
        </authorList>
    </citation>
    <scope>NUCLEOTIDE SEQUENCE [LARGE SCALE GENOMIC DNA]</scope>
    <source>
        <strain evidence="5 6">Cs1</strain>
    </source>
</reference>
<keyword evidence="6" id="KW-1185">Reference proteome</keyword>
<evidence type="ECO:0000259" key="4">
    <source>
        <dbReference type="PROSITE" id="PS51118"/>
    </source>
</evidence>
<organism evidence="5 6">
    <name type="scientific">Methanorbis rubei</name>
    <dbReference type="NCBI Taxonomy" id="3028300"/>
    <lineage>
        <taxon>Archaea</taxon>
        <taxon>Methanobacteriati</taxon>
        <taxon>Methanobacteriota</taxon>
        <taxon>Stenosarchaea group</taxon>
        <taxon>Methanomicrobia</taxon>
        <taxon>Methanomicrobiales</taxon>
        <taxon>Methanocorpusculaceae</taxon>
        <taxon>Methanorbis</taxon>
    </lineage>
</organism>
<evidence type="ECO:0000256" key="1">
    <source>
        <dbReference type="ARBA" id="ARBA00023015"/>
    </source>
</evidence>
<name>A0AAE4MDX5_9EURY</name>